<dbReference type="RefSeq" id="WP_091828826.1">
    <property type="nucleotide sequence ID" value="NZ_FOAN01000001.1"/>
</dbReference>
<evidence type="ECO:0000256" key="2">
    <source>
        <dbReference type="ARBA" id="ARBA00019418"/>
    </source>
</evidence>
<keyword evidence="3" id="KW-0143">Chaperone</keyword>
<accession>A0A1H7G1R5</accession>
<comment type="similarity">
    <text evidence="1">Belongs to the SdhE FAD assembly factor family.</text>
</comment>
<evidence type="ECO:0000256" key="3">
    <source>
        <dbReference type="ARBA" id="ARBA00023186"/>
    </source>
</evidence>
<dbReference type="PANTHER" id="PTHR12469">
    <property type="entry name" value="PROTEIN EMI5 HOMOLOG, MITOCHONDRIAL"/>
    <property type="match status" value="1"/>
</dbReference>
<sequence length="98" mass="11511">MSGSTRSSADLDPRRRKILFRAWHRGMREMDLIMGRFADAQIGNLTDAELDEFERLIEVLDRDLLSWVTGEAQVPENYDTDVFRRLKAFHQHDKPIHV</sequence>
<dbReference type="STRING" id="1036779.SAMN04515666_101221"/>
<dbReference type="InterPro" id="IPR005631">
    <property type="entry name" value="SDH"/>
</dbReference>
<evidence type="ECO:0000313" key="4">
    <source>
        <dbReference type="EMBL" id="SEK32048.1"/>
    </source>
</evidence>
<organism evidence="4 5">
    <name type="scientific">Bosea lupini</name>
    <dbReference type="NCBI Taxonomy" id="1036779"/>
    <lineage>
        <taxon>Bacteria</taxon>
        <taxon>Pseudomonadati</taxon>
        <taxon>Pseudomonadota</taxon>
        <taxon>Alphaproteobacteria</taxon>
        <taxon>Hyphomicrobiales</taxon>
        <taxon>Boseaceae</taxon>
        <taxon>Bosea</taxon>
    </lineage>
</organism>
<dbReference type="Pfam" id="PF03937">
    <property type="entry name" value="Sdh5"/>
    <property type="match status" value="1"/>
</dbReference>
<dbReference type="AlphaFoldDB" id="A0A1H7G1R5"/>
<gene>
    <name evidence="4" type="ORF">SAMN04515666_101221</name>
</gene>
<dbReference type="EMBL" id="FOAN01000001">
    <property type="protein sequence ID" value="SEK32048.1"/>
    <property type="molecule type" value="Genomic_DNA"/>
</dbReference>
<dbReference type="SUPFAM" id="SSF109910">
    <property type="entry name" value="YgfY-like"/>
    <property type="match status" value="1"/>
</dbReference>
<protein>
    <recommendedName>
        <fullName evidence="2">FAD assembly factor SdhE</fullName>
    </recommendedName>
</protein>
<dbReference type="Proteomes" id="UP000199664">
    <property type="component" value="Unassembled WGS sequence"/>
</dbReference>
<name>A0A1H7G1R5_9HYPH</name>
<dbReference type="InterPro" id="IPR036714">
    <property type="entry name" value="SDH_sf"/>
</dbReference>
<evidence type="ECO:0000313" key="5">
    <source>
        <dbReference type="Proteomes" id="UP000199664"/>
    </source>
</evidence>
<reference evidence="5" key="1">
    <citation type="submission" date="2016-10" db="EMBL/GenBank/DDBJ databases">
        <authorList>
            <person name="Varghese N."/>
            <person name="Submissions S."/>
        </authorList>
    </citation>
    <scope>NUCLEOTIDE SEQUENCE [LARGE SCALE GENOMIC DNA]</scope>
    <source>
        <strain evidence="5">LMG 26383,CCUG 61248,R- 45681</strain>
    </source>
</reference>
<keyword evidence="5" id="KW-1185">Reference proteome</keyword>
<dbReference type="Gene3D" id="1.10.150.250">
    <property type="entry name" value="Flavinator of succinate dehydrogenase"/>
    <property type="match status" value="1"/>
</dbReference>
<proteinExistence type="inferred from homology"/>
<dbReference type="GO" id="GO:0006099">
    <property type="term" value="P:tricarboxylic acid cycle"/>
    <property type="evidence" value="ECO:0007669"/>
    <property type="project" value="TreeGrafter"/>
</dbReference>
<dbReference type="PANTHER" id="PTHR12469:SF2">
    <property type="entry name" value="SUCCINATE DEHYDROGENASE ASSEMBLY FACTOR 2, MITOCHONDRIAL"/>
    <property type="match status" value="1"/>
</dbReference>
<dbReference type="OrthoDB" id="9807264at2"/>
<evidence type="ECO:0000256" key="1">
    <source>
        <dbReference type="ARBA" id="ARBA00008571"/>
    </source>
</evidence>